<dbReference type="Pfam" id="PF01263">
    <property type="entry name" value="Aldose_epim"/>
    <property type="match status" value="1"/>
</dbReference>
<dbReference type="InterPro" id="IPR011013">
    <property type="entry name" value="Gal_mutarotase_sf_dom"/>
</dbReference>
<dbReference type="InterPro" id="IPR014718">
    <property type="entry name" value="GH-type_carb-bd"/>
</dbReference>
<dbReference type="Gene3D" id="2.70.98.10">
    <property type="match status" value="1"/>
</dbReference>
<dbReference type="GO" id="GO:0005975">
    <property type="term" value="P:carbohydrate metabolic process"/>
    <property type="evidence" value="ECO:0007669"/>
    <property type="project" value="InterPro"/>
</dbReference>
<gene>
    <name evidence="1" type="ORF">UU9_13448</name>
</gene>
<dbReference type="AlphaFoldDB" id="I4VLN3"/>
<protein>
    <submittedName>
        <fullName evidence="1">Aldose 1-epimerase</fullName>
    </submittedName>
</protein>
<sequence>MAPEQAKPSDIDVTAELAPGPLLRIGRGPLSVDIAPVAGGRVAQVMFDGVAWLADYSPQNQTAIAWGSFPMLPWAGRVRHGKFDFHGPRQLPVNLGDHAIHGVALLLPWQVDEHSATHVELSLPLPRDHRWPFGGRAHQRIEARERALHMTLSVTAGEQAMPATLGWHPWFLKPDRLDFQPSRYYPRDADGMATLPLAEPPPGPWDDCFINEQPVVLARGPQQLRLTSSCDHWVVYDQPAHATCVEPQSGPPDAFNLGSAQQLEPGATLSAWYRLAWD</sequence>
<accession>I4VLN3</accession>
<dbReference type="InterPro" id="IPR008183">
    <property type="entry name" value="Aldose_1/G6P_1-epimerase"/>
</dbReference>
<comment type="caution">
    <text evidence="1">The sequence shown here is derived from an EMBL/GenBank/DDBJ whole genome shotgun (WGS) entry which is preliminary data.</text>
</comment>
<dbReference type="Proteomes" id="UP000004210">
    <property type="component" value="Unassembled WGS sequence"/>
</dbReference>
<dbReference type="RefSeq" id="WP_007082317.1">
    <property type="nucleotide sequence ID" value="NZ_AJXU01000059.1"/>
</dbReference>
<dbReference type="PATRIC" id="fig|1163408.3.peg.2728"/>
<name>I4VLN3_9GAMM</name>
<keyword evidence="2" id="KW-1185">Reference proteome</keyword>
<dbReference type="GO" id="GO:0016853">
    <property type="term" value="F:isomerase activity"/>
    <property type="evidence" value="ECO:0007669"/>
    <property type="project" value="InterPro"/>
</dbReference>
<dbReference type="GO" id="GO:0030246">
    <property type="term" value="F:carbohydrate binding"/>
    <property type="evidence" value="ECO:0007669"/>
    <property type="project" value="InterPro"/>
</dbReference>
<dbReference type="EMBL" id="AJXU01000059">
    <property type="protein sequence ID" value="EIL88124.1"/>
    <property type="molecule type" value="Genomic_DNA"/>
</dbReference>
<dbReference type="STRING" id="1163408.UU9_13448"/>
<dbReference type="SUPFAM" id="SSF74650">
    <property type="entry name" value="Galactose mutarotase-like"/>
    <property type="match status" value="1"/>
</dbReference>
<proteinExistence type="predicted"/>
<dbReference type="OrthoDB" id="9808779at2"/>
<organism evidence="1 2">
    <name type="scientific">Rhodanobacter fulvus Jip2</name>
    <dbReference type="NCBI Taxonomy" id="1163408"/>
    <lineage>
        <taxon>Bacteria</taxon>
        <taxon>Pseudomonadati</taxon>
        <taxon>Pseudomonadota</taxon>
        <taxon>Gammaproteobacteria</taxon>
        <taxon>Lysobacterales</taxon>
        <taxon>Rhodanobacteraceae</taxon>
        <taxon>Rhodanobacter</taxon>
    </lineage>
</organism>
<evidence type="ECO:0000313" key="2">
    <source>
        <dbReference type="Proteomes" id="UP000004210"/>
    </source>
</evidence>
<dbReference type="eggNOG" id="COG2017">
    <property type="taxonomic scope" value="Bacteria"/>
</dbReference>
<reference evidence="1 2" key="1">
    <citation type="journal article" date="2012" name="J. Bacteriol.">
        <title>Genome sequences for six rhodanobacter strains, isolated from soils and the terrestrial subsurface, with variable denitrification capabilities.</title>
        <authorList>
            <person name="Kostka J.E."/>
            <person name="Green S.J."/>
            <person name="Rishishwar L."/>
            <person name="Prakash O."/>
            <person name="Katz L.S."/>
            <person name="Marino-Ramirez L."/>
            <person name="Jordan I.K."/>
            <person name="Munk C."/>
            <person name="Ivanova N."/>
            <person name="Mikhailova N."/>
            <person name="Watson D.B."/>
            <person name="Brown S.D."/>
            <person name="Palumbo A.V."/>
            <person name="Brooks S.C."/>
        </authorList>
    </citation>
    <scope>NUCLEOTIDE SEQUENCE [LARGE SCALE GENOMIC DNA]</scope>
    <source>
        <strain evidence="2">Jip2T</strain>
    </source>
</reference>
<evidence type="ECO:0000313" key="1">
    <source>
        <dbReference type="EMBL" id="EIL88124.1"/>
    </source>
</evidence>